<sequence>MELFVLVAAIPVLAVLGVLMIVVLFWVEMRRMATDSDPSGQVMEHSVGRPESQTLRALAVDAGGHTDGRD</sequence>
<organism evidence="2 3">
    <name type="scientific">Antrihabitans stalactiti</name>
    <dbReference type="NCBI Taxonomy" id="2584121"/>
    <lineage>
        <taxon>Bacteria</taxon>
        <taxon>Bacillati</taxon>
        <taxon>Actinomycetota</taxon>
        <taxon>Actinomycetes</taxon>
        <taxon>Mycobacteriales</taxon>
        <taxon>Nocardiaceae</taxon>
        <taxon>Antrihabitans</taxon>
    </lineage>
</organism>
<dbReference type="RefSeq" id="WP_169592439.1">
    <property type="nucleotide sequence ID" value="NZ_VCQU01000010.1"/>
</dbReference>
<accession>A0A848KJ64</accession>
<dbReference type="AlphaFoldDB" id="A0A848KJ64"/>
<keyword evidence="1" id="KW-1133">Transmembrane helix</keyword>
<keyword evidence="3" id="KW-1185">Reference proteome</keyword>
<reference evidence="2 3" key="2">
    <citation type="submission" date="2020-06" db="EMBL/GenBank/DDBJ databases">
        <title>Antribacter stalactiti gen. nov., sp. nov., a new member of the family Nacardiaceae isolated from a cave.</title>
        <authorList>
            <person name="Kim I.S."/>
        </authorList>
    </citation>
    <scope>NUCLEOTIDE SEQUENCE [LARGE SCALE GENOMIC DNA]</scope>
    <source>
        <strain evidence="2 3">YC2-7</strain>
    </source>
</reference>
<reference evidence="2 3" key="1">
    <citation type="submission" date="2019-05" db="EMBL/GenBank/DDBJ databases">
        <authorList>
            <person name="Lee S.D."/>
        </authorList>
    </citation>
    <scope>NUCLEOTIDE SEQUENCE [LARGE SCALE GENOMIC DNA]</scope>
    <source>
        <strain evidence="2 3">YC2-7</strain>
    </source>
</reference>
<keyword evidence="1" id="KW-0472">Membrane</keyword>
<feature type="transmembrane region" description="Helical" evidence="1">
    <location>
        <begin position="6"/>
        <end position="27"/>
    </location>
</feature>
<proteinExistence type="predicted"/>
<gene>
    <name evidence="2" type="ORF">FGL95_25060</name>
</gene>
<keyword evidence="1" id="KW-0812">Transmembrane</keyword>
<evidence type="ECO:0000256" key="1">
    <source>
        <dbReference type="SAM" id="Phobius"/>
    </source>
</evidence>
<comment type="caution">
    <text evidence="2">The sequence shown here is derived from an EMBL/GenBank/DDBJ whole genome shotgun (WGS) entry which is preliminary data.</text>
</comment>
<evidence type="ECO:0000313" key="2">
    <source>
        <dbReference type="EMBL" id="NMN98319.1"/>
    </source>
</evidence>
<dbReference type="Proteomes" id="UP000535543">
    <property type="component" value="Unassembled WGS sequence"/>
</dbReference>
<protein>
    <submittedName>
        <fullName evidence="2">Uncharacterized protein</fullName>
    </submittedName>
</protein>
<evidence type="ECO:0000313" key="3">
    <source>
        <dbReference type="Proteomes" id="UP000535543"/>
    </source>
</evidence>
<dbReference type="EMBL" id="VCQU01000010">
    <property type="protein sequence ID" value="NMN98319.1"/>
    <property type="molecule type" value="Genomic_DNA"/>
</dbReference>
<name>A0A848KJ64_9NOCA</name>